<evidence type="ECO:0000256" key="2">
    <source>
        <dbReference type="ARBA" id="ARBA00023015"/>
    </source>
</evidence>
<evidence type="ECO:0000256" key="4">
    <source>
        <dbReference type="ARBA" id="ARBA00023163"/>
    </source>
</evidence>
<name>A0A934IQK9_9HYPH</name>
<dbReference type="InterPro" id="IPR036390">
    <property type="entry name" value="WH_DNA-bd_sf"/>
</dbReference>
<dbReference type="InterPro" id="IPR005119">
    <property type="entry name" value="LysR_subst-bd"/>
</dbReference>
<dbReference type="Gene3D" id="3.40.190.10">
    <property type="entry name" value="Periplasmic binding protein-like II"/>
    <property type="match status" value="2"/>
</dbReference>
<evidence type="ECO:0000256" key="3">
    <source>
        <dbReference type="ARBA" id="ARBA00023125"/>
    </source>
</evidence>
<dbReference type="GO" id="GO:0032993">
    <property type="term" value="C:protein-DNA complex"/>
    <property type="evidence" value="ECO:0007669"/>
    <property type="project" value="TreeGrafter"/>
</dbReference>
<dbReference type="InterPro" id="IPR000847">
    <property type="entry name" value="LysR_HTH_N"/>
</dbReference>
<dbReference type="SUPFAM" id="SSF46785">
    <property type="entry name" value="Winged helix' DNA-binding domain"/>
    <property type="match status" value="1"/>
</dbReference>
<feature type="domain" description="HTH lysR-type" evidence="5">
    <location>
        <begin position="1"/>
        <end position="58"/>
    </location>
</feature>
<accession>A0A934IQK9</accession>
<keyword evidence="4" id="KW-0804">Transcription</keyword>
<dbReference type="SUPFAM" id="SSF53850">
    <property type="entry name" value="Periplasmic binding protein-like II"/>
    <property type="match status" value="1"/>
</dbReference>
<dbReference type="CDD" id="cd05466">
    <property type="entry name" value="PBP2_LTTR_substrate"/>
    <property type="match status" value="1"/>
</dbReference>
<keyword evidence="2" id="KW-0805">Transcription regulation</keyword>
<dbReference type="PRINTS" id="PR00039">
    <property type="entry name" value="HTHLYSR"/>
</dbReference>
<organism evidence="6 7">
    <name type="scientific">Acuticoccus mangrovi</name>
    <dbReference type="NCBI Taxonomy" id="2796142"/>
    <lineage>
        <taxon>Bacteria</taxon>
        <taxon>Pseudomonadati</taxon>
        <taxon>Pseudomonadota</taxon>
        <taxon>Alphaproteobacteria</taxon>
        <taxon>Hyphomicrobiales</taxon>
        <taxon>Amorphaceae</taxon>
        <taxon>Acuticoccus</taxon>
    </lineage>
</organism>
<dbReference type="GO" id="GO:0003677">
    <property type="term" value="F:DNA binding"/>
    <property type="evidence" value="ECO:0007669"/>
    <property type="project" value="UniProtKB-KW"/>
</dbReference>
<dbReference type="PANTHER" id="PTHR30346:SF28">
    <property type="entry name" value="HTH-TYPE TRANSCRIPTIONAL REGULATOR CYNR"/>
    <property type="match status" value="1"/>
</dbReference>
<dbReference type="RefSeq" id="WP_198882383.1">
    <property type="nucleotide sequence ID" value="NZ_JAEKJA010000009.1"/>
</dbReference>
<comment type="caution">
    <text evidence="6">The sequence shown here is derived from an EMBL/GenBank/DDBJ whole genome shotgun (WGS) entry which is preliminary data.</text>
</comment>
<protein>
    <submittedName>
        <fullName evidence="6">LysR family transcriptional regulator</fullName>
    </submittedName>
</protein>
<evidence type="ECO:0000313" key="7">
    <source>
        <dbReference type="Proteomes" id="UP000609531"/>
    </source>
</evidence>
<dbReference type="InterPro" id="IPR036388">
    <property type="entry name" value="WH-like_DNA-bd_sf"/>
</dbReference>
<dbReference type="Proteomes" id="UP000609531">
    <property type="component" value="Unassembled WGS sequence"/>
</dbReference>
<dbReference type="AlphaFoldDB" id="A0A934IQK9"/>
<evidence type="ECO:0000259" key="5">
    <source>
        <dbReference type="PROSITE" id="PS50931"/>
    </source>
</evidence>
<dbReference type="Gene3D" id="1.10.10.10">
    <property type="entry name" value="Winged helix-like DNA-binding domain superfamily/Winged helix DNA-binding domain"/>
    <property type="match status" value="1"/>
</dbReference>
<sequence>MSIKQIRAFVAVASAENFSKAAKMLNVSTSALSLTVQELERRVGQKLFERTTRTVTLTEAGATFLPVADRLLGEFARAIDDVARYPDMPRQTVRIGASQHFMNLVIPHVLKGLTVEHPNISIRLWEGTTHDMVSRIAGGELDFGITTLWSSIGSVDSTPLIDDRLGVLTSAYSALAEADEPLSWRDLRGQTMVSFGIGAGTRERVERDPHIGGMISQSLHEASSLAGLSALIESGAGSAITAALTAENFNEKRFRFIPLANPVAWRTNYLVTPKDKARSPLVFDAITALTTQLERFDNRPHMRAHSPDWIAVH</sequence>
<gene>
    <name evidence="6" type="ORF">JCR33_12320</name>
</gene>
<evidence type="ECO:0000256" key="1">
    <source>
        <dbReference type="ARBA" id="ARBA00009437"/>
    </source>
</evidence>
<keyword evidence="3" id="KW-0238">DNA-binding</keyword>
<dbReference type="Pfam" id="PF00126">
    <property type="entry name" value="HTH_1"/>
    <property type="match status" value="1"/>
</dbReference>
<dbReference type="PANTHER" id="PTHR30346">
    <property type="entry name" value="TRANSCRIPTIONAL DUAL REGULATOR HCAR-RELATED"/>
    <property type="match status" value="1"/>
</dbReference>
<evidence type="ECO:0000313" key="6">
    <source>
        <dbReference type="EMBL" id="MBJ3776482.1"/>
    </source>
</evidence>
<reference evidence="6" key="1">
    <citation type="submission" date="2020-12" db="EMBL/GenBank/DDBJ databases">
        <title>Bacterial taxonomy.</title>
        <authorList>
            <person name="Pan X."/>
        </authorList>
    </citation>
    <scope>NUCLEOTIDE SEQUENCE</scope>
    <source>
        <strain evidence="6">B2012</strain>
    </source>
</reference>
<dbReference type="GO" id="GO:0003700">
    <property type="term" value="F:DNA-binding transcription factor activity"/>
    <property type="evidence" value="ECO:0007669"/>
    <property type="project" value="InterPro"/>
</dbReference>
<keyword evidence="7" id="KW-1185">Reference proteome</keyword>
<proteinExistence type="inferred from homology"/>
<dbReference type="Pfam" id="PF03466">
    <property type="entry name" value="LysR_substrate"/>
    <property type="match status" value="1"/>
</dbReference>
<dbReference type="PROSITE" id="PS50931">
    <property type="entry name" value="HTH_LYSR"/>
    <property type="match status" value="1"/>
</dbReference>
<comment type="similarity">
    <text evidence="1">Belongs to the LysR transcriptional regulatory family.</text>
</comment>
<dbReference type="FunFam" id="1.10.10.10:FF:000001">
    <property type="entry name" value="LysR family transcriptional regulator"/>
    <property type="match status" value="1"/>
</dbReference>
<dbReference type="EMBL" id="JAEKJA010000009">
    <property type="protein sequence ID" value="MBJ3776482.1"/>
    <property type="molecule type" value="Genomic_DNA"/>
</dbReference>